<feature type="chain" id="PRO_5045920399" evidence="1">
    <location>
        <begin position="23"/>
        <end position="115"/>
    </location>
</feature>
<protein>
    <submittedName>
        <fullName evidence="2">Carboxypeptidase regulatory-like domain-containing protein</fullName>
    </submittedName>
</protein>
<dbReference type="Proteomes" id="UP000772618">
    <property type="component" value="Unassembled WGS sequence"/>
</dbReference>
<reference evidence="2 3" key="1">
    <citation type="submission" date="2021-05" db="EMBL/GenBank/DDBJ databases">
        <title>A Polyphasic approach of four new species of the genus Ohtaekwangia: Ohtaekwangia histidinii sp. nov., Ohtaekwangia cretensis sp. nov., Ohtaekwangia indiensis sp. nov., Ohtaekwangia reichenbachii sp. nov. from diverse environment.</title>
        <authorList>
            <person name="Octaviana S."/>
        </authorList>
    </citation>
    <scope>NUCLEOTIDE SEQUENCE [LARGE SCALE GENOMIC DNA]</scope>
    <source>
        <strain evidence="2 3">PWU20</strain>
    </source>
</reference>
<organism evidence="2 3">
    <name type="scientific">Chryseosolibacter indicus</name>
    <dbReference type="NCBI Taxonomy" id="2782351"/>
    <lineage>
        <taxon>Bacteria</taxon>
        <taxon>Pseudomonadati</taxon>
        <taxon>Bacteroidota</taxon>
        <taxon>Cytophagia</taxon>
        <taxon>Cytophagales</taxon>
        <taxon>Chryseotaleaceae</taxon>
        <taxon>Chryseosolibacter</taxon>
    </lineage>
</organism>
<accession>A0ABS5VM17</accession>
<proteinExistence type="predicted"/>
<dbReference type="RefSeq" id="WP_254152467.1">
    <property type="nucleotide sequence ID" value="NZ_JAHESD010000006.1"/>
</dbReference>
<evidence type="ECO:0000256" key="1">
    <source>
        <dbReference type="SAM" id="SignalP"/>
    </source>
</evidence>
<evidence type="ECO:0000313" key="2">
    <source>
        <dbReference type="EMBL" id="MBT1702498.1"/>
    </source>
</evidence>
<comment type="caution">
    <text evidence="2">The sequence shown here is derived from an EMBL/GenBank/DDBJ whole genome shotgun (WGS) entry which is preliminary data.</text>
</comment>
<name>A0ABS5VM17_9BACT</name>
<feature type="signal peptide" evidence="1">
    <location>
        <begin position="1"/>
        <end position="22"/>
    </location>
</feature>
<evidence type="ECO:0000313" key="3">
    <source>
        <dbReference type="Proteomes" id="UP000772618"/>
    </source>
</evidence>
<keyword evidence="3" id="KW-1185">Reference proteome</keyword>
<sequence>MKSTLKLLVIVLFLVATTAAQLIKTSLNVTVRDETGNTVEGATVMLFENEEDYTNEANVAAQGVTDAKGYVKIKELKSIPYFIIVRKDDKDNAGGGEKTEKLEAKKINKVTVVIQ</sequence>
<dbReference type="EMBL" id="JAHESD010000006">
    <property type="protein sequence ID" value="MBT1702498.1"/>
    <property type="molecule type" value="Genomic_DNA"/>
</dbReference>
<gene>
    <name evidence="2" type="ORF">KK060_04355</name>
</gene>
<keyword evidence="1" id="KW-0732">Signal</keyword>